<evidence type="ECO:0000313" key="3">
    <source>
        <dbReference type="Proteomes" id="UP001063166"/>
    </source>
</evidence>
<protein>
    <submittedName>
        <fullName evidence="2">Uncharacterized protein</fullName>
    </submittedName>
</protein>
<accession>A0A9P3UUP0</accession>
<reference evidence="2" key="1">
    <citation type="submission" date="2022-07" db="EMBL/GenBank/DDBJ databases">
        <title>The genome of Lyophyllum shimeji provides insight into the initial evolution of ectomycorrhizal fungal genome.</title>
        <authorList>
            <person name="Kobayashi Y."/>
            <person name="Shibata T."/>
            <person name="Hirakawa H."/>
            <person name="Shigenobu S."/>
            <person name="Nishiyama T."/>
            <person name="Yamada A."/>
            <person name="Hasebe M."/>
            <person name="Kawaguchi M."/>
        </authorList>
    </citation>
    <scope>NUCLEOTIDE SEQUENCE</scope>
    <source>
        <strain evidence="2">AT787</strain>
    </source>
</reference>
<evidence type="ECO:0000256" key="1">
    <source>
        <dbReference type="SAM" id="MobiDB-lite"/>
    </source>
</evidence>
<dbReference type="Proteomes" id="UP001063166">
    <property type="component" value="Unassembled WGS sequence"/>
</dbReference>
<gene>
    <name evidence="2" type="ORF">LshimejAT787_1900280</name>
</gene>
<organism evidence="2 3">
    <name type="scientific">Lyophyllum shimeji</name>
    <name type="common">Hon-shimeji</name>
    <name type="synonym">Tricholoma shimeji</name>
    <dbReference type="NCBI Taxonomy" id="47721"/>
    <lineage>
        <taxon>Eukaryota</taxon>
        <taxon>Fungi</taxon>
        <taxon>Dikarya</taxon>
        <taxon>Basidiomycota</taxon>
        <taxon>Agaricomycotina</taxon>
        <taxon>Agaricomycetes</taxon>
        <taxon>Agaricomycetidae</taxon>
        <taxon>Agaricales</taxon>
        <taxon>Tricholomatineae</taxon>
        <taxon>Lyophyllaceae</taxon>
        <taxon>Lyophyllum</taxon>
    </lineage>
</organism>
<proteinExistence type="predicted"/>
<sequence>MIASSKGERERDFGLAVIQMTGRPQVRLIQLLKTREMRGTFEPVPPSMRPYFRHPGHAVEAADTNRCRSTPSGGLLKTGPEMPPVSK</sequence>
<keyword evidence="3" id="KW-1185">Reference proteome</keyword>
<evidence type="ECO:0000313" key="2">
    <source>
        <dbReference type="EMBL" id="GLB44950.1"/>
    </source>
</evidence>
<name>A0A9P3UUP0_LYOSH</name>
<dbReference type="AlphaFoldDB" id="A0A9P3UUP0"/>
<feature type="region of interest" description="Disordered" evidence="1">
    <location>
        <begin position="64"/>
        <end position="87"/>
    </location>
</feature>
<comment type="caution">
    <text evidence="2">The sequence shown here is derived from an EMBL/GenBank/DDBJ whole genome shotgun (WGS) entry which is preliminary data.</text>
</comment>
<dbReference type="EMBL" id="BRPK01000019">
    <property type="protein sequence ID" value="GLB44950.1"/>
    <property type="molecule type" value="Genomic_DNA"/>
</dbReference>